<dbReference type="NCBIfam" id="NF004446">
    <property type="entry name" value="PRK05777.2-4"/>
    <property type="match status" value="1"/>
</dbReference>
<dbReference type="GO" id="GO:0042773">
    <property type="term" value="P:ATP synthesis coupled electron transport"/>
    <property type="evidence" value="ECO:0007669"/>
    <property type="project" value="InterPro"/>
</dbReference>
<keyword evidence="5" id="KW-0520">NAD</keyword>
<feature type="domain" description="NADH:quinone oxidoreductase/Mrp antiporter transmembrane" evidence="7">
    <location>
        <begin position="131"/>
        <end position="430"/>
    </location>
</feature>
<feature type="transmembrane region" description="Helical" evidence="5">
    <location>
        <begin position="292"/>
        <end position="310"/>
    </location>
</feature>
<keyword evidence="5" id="KW-0813">Transport</keyword>
<feature type="transmembrane region" description="Helical" evidence="5">
    <location>
        <begin position="483"/>
        <end position="503"/>
    </location>
</feature>
<dbReference type="InterPro" id="IPR010096">
    <property type="entry name" value="NADH-Q_OxRdtase_suN/2"/>
</dbReference>
<evidence type="ECO:0000256" key="1">
    <source>
        <dbReference type="ARBA" id="ARBA00004651"/>
    </source>
</evidence>
<dbReference type="Pfam" id="PF00361">
    <property type="entry name" value="Proton_antipo_M"/>
    <property type="match status" value="1"/>
</dbReference>
<dbReference type="Proteomes" id="UP000034166">
    <property type="component" value="Unassembled WGS sequence"/>
</dbReference>
<accession>A0A0M2SUU9</accession>
<comment type="catalytic activity">
    <reaction evidence="5">
        <text>a quinone + NADH + 5 H(+)(in) = a quinol + NAD(+) + 4 H(+)(out)</text>
        <dbReference type="Rhea" id="RHEA:57888"/>
        <dbReference type="ChEBI" id="CHEBI:15378"/>
        <dbReference type="ChEBI" id="CHEBI:24646"/>
        <dbReference type="ChEBI" id="CHEBI:57540"/>
        <dbReference type="ChEBI" id="CHEBI:57945"/>
        <dbReference type="ChEBI" id="CHEBI:132124"/>
    </reaction>
</comment>
<comment type="function">
    <text evidence="5">NDH-1 shuttles electrons from NADH, via FMN and iron-sulfur (Fe-S) centers, to quinones in the respiratory chain. The immediate electron acceptor for the enzyme in this species is believed to be a menaquinone. Couples the redox reaction to proton translocation (for every two electrons transferred, four hydrogen ions are translocated across the cytoplasmic membrane), and thus conserves the redox energy in a proton gradient.</text>
</comment>
<comment type="caution">
    <text evidence="8">The sequence shown here is derived from an EMBL/GenBank/DDBJ whole genome shotgun (WGS) entry which is preliminary data.</text>
</comment>
<dbReference type="AlphaFoldDB" id="A0A0M2SUU9"/>
<dbReference type="RefSeq" id="WP_046523745.1">
    <property type="nucleotide sequence ID" value="NZ_LAYY01000010.1"/>
</dbReference>
<dbReference type="GO" id="GO:0008137">
    <property type="term" value="F:NADH dehydrogenase (ubiquinone) activity"/>
    <property type="evidence" value="ECO:0007669"/>
    <property type="project" value="InterPro"/>
</dbReference>
<dbReference type="InterPro" id="IPR001750">
    <property type="entry name" value="ND/Mrp_TM"/>
</dbReference>
<feature type="transmembrane region" description="Helical" evidence="5">
    <location>
        <begin position="113"/>
        <end position="129"/>
    </location>
</feature>
<evidence type="ECO:0000256" key="5">
    <source>
        <dbReference type="HAMAP-Rule" id="MF_00445"/>
    </source>
</evidence>
<name>A0A0M2SUU9_9BACI</name>
<keyword evidence="5" id="KW-1278">Translocase</keyword>
<evidence type="ECO:0000313" key="9">
    <source>
        <dbReference type="Proteomes" id="UP000034166"/>
    </source>
</evidence>
<dbReference type="OrthoDB" id="9811718at2"/>
<comment type="subunit">
    <text evidence="5">NDH-1 is composed of 14 different subunits. Subunits NuoA, H, J, K, L, M, N constitute the membrane sector of the complex.</text>
</comment>
<feature type="transmembrane region" description="Helical" evidence="5">
    <location>
        <begin position="344"/>
        <end position="365"/>
    </location>
</feature>
<dbReference type="NCBIfam" id="TIGR01770">
    <property type="entry name" value="NDH_I_N"/>
    <property type="match status" value="1"/>
</dbReference>
<gene>
    <name evidence="5" type="primary">nuoN</name>
    <name evidence="8" type="ORF">WQ57_10620</name>
</gene>
<dbReference type="GO" id="GO:0050136">
    <property type="term" value="F:NADH dehydrogenase (quinone) (non-electrogenic) activity"/>
    <property type="evidence" value="ECO:0007669"/>
    <property type="project" value="UniProtKB-UniRule"/>
</dbReference>
<sequence>MDLETLLSFEWSLMTPEFIVLIVATLLTLLDLFLPKKFNRNHLGWIGLAGILLALVSVFGLIGRDPGSILYDTFRLDSFAKAFKILLLAGSALVFLLAIDYEPKEGRGEYRGEFFYLFLTALLGAMIMSSSGDLITLFVGLELLSISSYILAGLRKTNVKTNESAMKYVINGSISTAILLFGMSYVYGITGTTNLKAMAGMLSTVSDPQHLYLLGLAFFMIFVGLSFKIAAAPFHMWAPDVYEGSPTPVTAFLSVVSKTAGFIIVIRIMLSIFAAVPTGDEGFPMLFALQDYIGFLAGATMIIGNVVALRQRNIKRLFAYSSIAHAGYILVAFTAMSYVMFDSIWFYLLAYLFMGMGAFAVIQLITAKEGSEDISHFAGLYQRSPVLAVTMAIFLLSLAGIPGTAGFIGKLNIFLGALMVNPSHYVLASIMIATTVVSYVYYFGIMTQMFFRPAAGLARAEAAATVQGEVPAARRRLPTGTTAVIIICAAATILFGILPQLAFDFLQSNFNQFIDFMQ</sequence>
<feature type="transmembrane region" description="Helical" evidence="5">
    <location>
        <begin position="166"/>
        <end position="190"/>
    </location>
</feature>
<dbReference type="EMBL" id="LAYY01000010">
    <property type="protein sequence ID" value="KKK37933.1"/>
    <property type="molecule type" value="Genomic_DNA"/>
</dbReference>
<evidence type="ECO:0000256" key="2">
    <source>
        <dbReference type="ARBA" id="ARBA00022692"/>
    </source>
</evidence>
<feature type="transmembrane region" description="Helical" evidence="5">
    <location>
        <begin position="251"/>
        <end position="272"/>
    </location>
</feature>
<evidence type="ECO:0000256" key="4">
    <source>
        <dbReference type="ARBA" id="ARBA00023136"/>
    </source>
</evidence>
<keyword evidence="4 5" id="KW-0472">Membrane</keyword>
<dbReference type="PATRIC" id="fig|1408103.3.peg.2395"/>
<comment type="similarity">
    <text evidence="5">Belongs to the complex I subunit 2 family.</text>
</comment>
<keyword evidence="9" id="KW-1185">Reference proteome</keyword>
<keyword evidence="3 5" id="KW-1133">Transmembrane helix</keyword>
<organism evidence="8 9">
    <name type="scientific">Mesobacillus campisalis</name>
    <dbReference type="NCBI Taxonomy" id="1408103"/>
    <lineage>
        <taxon>Bacteria</taxon>
        <taxon>Bacillati</taxon>
        <taxon>Bacillota</taxon>
        <taxon>Bacilli</taxon>
        <taxon>Bacillales</taxon>
        <taxon>Bacillaceae</taxon>
        <taxon>Mesobacillus</taxon>
    </lineage>
</organism>
<feature type="transmembrane region" description="Helical" evidence="5">
    <location>
        <begin position="82"/>
        <end position="101"/>
    </location>
</feature>
<feature type="transmembrane region" description="Helical" evidence="5">
    <location>
        <begin position="425"/>
        <end position="443"/>
    </location>
</feature>
<evidence type="ECO:0000259" key="7">
    <source>
        <dbReference type="Pfam" id="PF00361"/>
    </source>
</evidence>
<dbReference type="PANTHER" id="PTHR22773">
    <property type="entry name" value="NADH DEHYDROGENASE"/>
    <property type="match status" value="1"/>
</dbReference>
<dbReference type="GO" id="GO:0005886">
    <property type="term" value="C:plasma membrane"/>
    <property type="evidence" value="ECO:0007669"/>
    <property type="project" value="UniProtKB-SubCell"/>
</dbReference>
<evidence type="ECO:0000256" key="6">
    <source>
        <dbReference type="RuleBase" id="RU000320"/>
    </source>
</evidence>
<feature type="transmembrane region" description="Helical" evidence="5">
    <location>
        <begin position="386"/>
        <end position="405"/>
    </location>
</feature>
<feature type="transmembrane region" description="Helical" evidence="5">
    <location>
        <begin position="135"/>
        <end position="154"/>
    </location>
</feature>
<feature type="transmembrane region" description="Helical" evidence="5">
    <location>
        <begin position="210"/>
        <end position="230"/>
    </location>
</feature>
<keyword evidence="8" id="KW-0830">Ubiquinone</keyword>
<protein>
    <recommendedName>
        <fullName evidence="5">NADH-quinone oxidoreductase subunit N</fullName>
        <ecNumber evidence="5">7.1.1.-</ecNumber>
    </recommendedName>
    <alternativeName>
        <fullName evidence="5">NADH dehydrogenase I subunit N</fullName>
    </alternativeName>
    <alternativeName>
        <fullName evidence="5">NDH-1 subunit N</fullName>
    </alternativeName>
</protein>
<proteinExistence type="inferred from homology"/>
<dbReference type="HAMAP" id="MF_00445">
    <property type="entry name" value="NDH1_NuoN_1"/>
    <property type="match status" value="1"/>
</dbReference>
<keyword evidence="5" id="KW-0874">Quinone</keyword>
<evidence type="ECO:0000313" key="8">
    <source>
        <dbReference type="EMBL" id="KKK37933.1"/>
    </source>
</evidence>
<comment type="subcellular location">
    <subcellularLocation>
        <location evidence="1 5">Cell membrane</location>
        <topology evidence="1 5">Multi-pass membrane protein</topology>
    </subcellularLocation>
    <subcellularLocation>
        <location evidence="6">Membrane</location>
        <topology evidence="6">Multi-pass membrane protein</topology>
    </subcellularLocation>
</comment>
<feature type="transmembrane region" description="Helical" evidence="5">
    <location>
        <begin position="12"/>
        <end position="34"/>
    </location>
</feature>
<keyword evidence="5" id="KW-1003">Cell membrane</keyword>
<evidence type="ECO:0000256" key="3">
    <source>
        <dbReference type="ARBA" id="ARBA00022989"/>
    </source>
</evidence>
<reference evidence="8 9" key="1">
    <citation type="submission" date="2015-04" db="EMBL/GenBank/DDBJ databases">
        <title>Taxonomic description and genome sequence of Bacillus campisalis sp. nov., a novel member of the genus Bacillus isolated from solar saltern.</title>
        <authorList>
            <person name="Mathan Kumar R."/>
            <person name="Kaur G."/>
            <person name="Kumar A."/>
            <person name="Singh N.K."/>
            <person name="Kaur N."/>
            <person name="Kumar N."/>
            <person name="Mayilraj S."/>
        </authorList>
    </citation>
    <scope>NUCLEOTIDE SEQUENCE [LARGE SCALE GENOMIC DNA]</scope>
    <source>
        <strain evidence="8 9">SA2-6</strain>
    </source>
</reference>
<dbReference type="EC" id="7.1.1.-" evidence="5"/>
<feature type="transmembrane region" description="Helical" evidence="5">
    <location>
        <begin position="43"/>
        <end position="62"/>
    </location>
</feature>
<feature type="transmembrane region" description="Helical" evidence="5">
    <location>
        <begin position="317"/>
        <end position="338"/>
    </location>
</feature>
<keyword evidence="2 5" id="KW-0812">Transmembrane</keyword>
<dbReference type="GO" id="GO:0048038">
    <property type="term" value="F:quinone binding"/>
    <property type="evidence" value="ECO:0007669"/>
    <property type="project" value="UniProtKB-KW"/>
</dbReference>